<dbReference type="InterPro" id="IPR051540">
    <property type="entry name" value="S-2-haloacid_dehalogenase"/>
</dbReference>
<gene>
    <name evidence="3" type="ORF">GCM10023331_29160</name>
</gene>
<dbReference type="NCBIfam" id="TIGR01428">
    <property type="entry name" value="HAD_type_II"/>
    <property type="match status" value="1"/>
</dbReference>
<dbReference type="SFLD" id="SFLDS00003">
    <property type="entry name" value="Haloacid_Dehalogenase"/>
    <property type="match status" value="1"/>
</dbReference>
<dbReference type="Gene3D" id="3.40.50.1000">
    <property type="entry name" value="HAD superfamily/HAD-like"/>
    <property type="match status" value="1"/>
</dbReference>
<dbReference type="SUPFAM" id="SSF56784">
    <property type="entry name" value="HAD-like"/>
    <property type="match status" value="1"/>
</dbReference>
<dbReference type="PANTHER" id="PTHR43316">
    <property type="entry name" value="HYDROLASE, HALOACID DELAHOGENASE-RELATED"/>
    <property type="match status" value="1"/>
</dbReference>
<accession>A0ABP9DE88</accession>
<reference evidence="4" key="1">
    <citation type="journal article" date="2019" name="Int. J. Syst. Evol. Microbiol.">
        <title>The Global Catalogue of Microorganisms (GCM) 10K type strain sequencing project: providing services to taxonomists for standard genome sequencing and annotation.</title>
        <authorList>
            <consortium name="The Broad Institute Genomics Platform"/>
            <consortium name="The Broad Institute Genome Sequencing Center for Infectious Disease"/>
            <person name="Wu L."/>
            <person name="Ma J."/>
        </authorList>
    </citation>
    <scope>NUCLEOTIDE SEQUENCE [LARGE SCALE GENOMIC DNA]</scope>
    <source>
        <strain evidence="4">JCM 18326</strain>
    </source>
</reference>
<dbReference type="Gene3D" id="1.10.150.240">
    <property type="entry name" value="Putative phosphatase, domain 2"/>
    <property type="match status" value="1"/>
</dbReference>
<keyword evidence="4" id="KW-1185">Reference proteome</keyword>
<dbReference type="PANTHER" id="PTHR43316:SF3">
    <property type="entry name" value="HALOACID DEHALOGENASE, TYPE II (AFU_ORTHOLOGUE AFUA_2G07750)-RELATED"/>
    <property type="match status" value="1"/>
</dbReference>
<keyword evidence="2" id="KW-0378">Hydrolase</keyword>
<name>A0ABP9DE88_9BACT</name>
<evidence type="ECO:0000313" key="3">
    <source>
        <dbReference type="EMBL" id="GAA4842335.1"/>
    </source>
</evidence>
<dbReference type="InterPro" id="IPR006439">
    <property type="entry name" value="HAD-SF_hydro_IA"/>
</dbReference>
<dbReference type="RefSeq" id="WP_345373060.1">
    <property type="nucleotide sequence ID" value="NZ_BAABJX010000045.1"/>
</dbReference>
<comment type="caution">
    <text evidence="3">The sequence shown here is derived from an EMBL/GenBank/DDBJ whole genome shotgun (WGS) entry which is preliminary data.</text>
</comment>
<evidence type="ECO:0000313" key="4">
    <source>
        <dbReference type="Proteomes" id="UP001500298"/>
    </source>
</evidence>
<dbReference type="CDD" id="cd02588">
    <property type="entry name" value="HAD_L2-DEX"/>
    <property type="match status" value="1"/>
</dbReference>
<dbReference type="InterPro" id="IPR023198">
    <property type="entry name" value="PGP-like_dom2"/>
</dbReference>
<dbReference type="Pfam" id="PF00702">
    <property type="entry name" value="Hydrolase"/>
    <property type="match status" value="1"/>
</dbReference>
<evidence type="ECO:0000256" key="1">
    <source>
        <dbReference type="ARBA" id="ARBA00008106"/>
    </source>
</evidence>
<dbReference type="InterPro" id="IPR006328">
    <property type="entry name" value="2-HAD"/>
</dbReference>
<dbReference type="InterPro" id="IPR036412">
    <property type="entry name" value="HAD-like_sf"/>
</dbReference>
<sequence length="227" mass="26012">MIDQTSKAVFFDMNETLLNLGLLQEQFDKYFEDKYVLKYWFAKLLHSSCIMGIMEEYVNFGELAGAALEKLFVEHHKPLSEETKAEILGAFKRLPAYEDVRPAVNQLREKEIRVVAVSNSSLAMIKEQLTNAGIIDLFDAYYSVDLVKKYKPFNNIYQAVAQEEGLKVEDVTMVATHDWDLFGAKKAGLQTAYIKRKEAIYHPYYAQPDLEASDMMDLVKQIIEISG</sequence>
<comment type="similarity">
    <text evidence="1">Belongs to the HAD-like hydrolase superfamily. S-2-haloalkanoic acid dehalogenase family.</text>
</comment>
<organism evidence="3 4">
    <name type="scientific">Algivirga pacifica</name>
    <dbReference type="NCBI Taxonomy" id="1162670"/>
    <lineage>
        <taxon>Bacteria</taxon>
        <taxon>Pseudomonadati</taxon>
        <taxon>Bacteroidota</taxon>
        <taxon>Cytophagia</taxon>
        <taxon>Cytophagales</taxon>
        <taxon>Flammeovirgaceae</taxon>
        <taxon>Algivirga</taxon>
    </lineage>
</organism>
<dbReference type="PRINTS" id="PR00413">
    <property type="entry name" value="HADHALOGNASE"/>
</dbReference>
<dbReference type="Proteomes" id="UP001500298">
    <property type="component" value="Unassembled WGS sequence"/>
</dbReference>
<dbReference type="SFLD" id="SFLDG01129">
    <property type="entry name" value="C1.5:_HAD__Beta-PGM__Phosphata"/>
    <property type="match status" value="1"/>
</dbReference>
<protein>
    <submittedName>
        <fullName evidence="3">Haloacid dehalogenase type II</fullName>
    </submittedName>
</protein>
<evidence type="ECO:0000256" key="2">
    <source>
        <dbReference type="ARBA" id="ARBA00022801"/>
    </source>
</evidence>
<dbReference type="NCBIfam" id="TIGR01493">
    <property type="entry name" value="HAD-SF-IA-v2"/>
    <property type="match status" value="1"/>
</dbReference>
<dbReference type="EMBL" id="BAABJX010000045">
    <property type="protein sequence ID" value="GAA4842335.1"/>
    <property type="molecule type" value="Genomic_DNA"/>
</dbReference>
<proteinExistence type="inferred from homology"/>
<dbReference type="InterPro" id="IPR023214">
    <property type="entry name" value="HAD_sf"/>
</dbReference>